<protein>
    <submittedName>
        <fullName evidence="1">Uncharacterized protein</fullName>
    </submittedName>
</protein>
<proteinExistence type="predicted"/>
<dbReference type="AlphaFoldDB" id="A0A1H6B007"/>
<evidence type="ECO:0000313" key="2">
    <source>
        <dbReference type="Proteomes" id="UP000236721"/>
    </source>
</evidence>
<keyword evidence="2" id="KW-1185">Reference proteome</keyword>
<accession>A0A1H6B007</accession>
<dbReference type="RefSeq" id="WP_103881473.1">
    <property type="nucleotide sequence ID" value="NZ_FNVG01000018.1"/>
</dbReference>
<organism evidence="1 2">
    <name type="scientific">Vibrio hangzhouensis</name>
    <dbReference type="NCBI Taxonomy" id="462991"/>
    <lineage>
        <taxon>Bacteria</taxon>
        <taxon>Pseudomonadati</taxon>
        <taxon>Pseudomonadota</taxon>
        <taxon>Gammaproteobacteria</taxon>
        <taxon>Vibrionales</taxon>
        <taxon>Vibrionaceae</taxon>
        <taxon>Vibrio</taxon>
    </lineage>
</organism>
<dbReference type="Proteomes" id="UP000236721">
    <property type="component" value="Unassembled WGS sequence"/>
</dbReference>
<name>A0A1H6B007_9VIBR</name>
<dbReference type="EMBL" id="FNVG01000018">
    <property type="protein sequence ID" value="SEG53627.1"/>
    <property type="molecule type" value="Genomic_DNA"/>
</dbReference>
<evidence type="ECO:0000313" key="1">
    <source>
        <dbReference type="EMBL" id="SEG53627.1"/>
    </source>
</evidence>
<sequence>MIELREALNNIHVKQLSIAEYHQEALANLCERENLLFARAQENKPEATVTHLLLGLFTKLNVEALASLVSHTDQLTEMKAIFEQQLNSEQARAFKLPALEELELVTHIWLYIQGYLGMDYSLANDHALQTAEAMSKLKGQSVDELRTEFNQSYYLGFRQFEANKPPSTGWKRWFEKWFN</sequence>
<reference evidence="2" key="1">
    <citation type="submission" date="2016-10" db="EMBL/GenBank/DDBJ databases">
        <authorList>
            <person name="Varghese N."/>
            <person name="Submissions S."/>
        </authorList>
    </citation>
    <scope>NUCLEOTIDE SEQUENCE [LARGE SCALE GENOMIC DNA]</scope>
    <source>
        <strain evidence="2">CGMCC 1.7062</strain>
    </source>
</reference>
<gene>
    <name evidence="1" type="ORF">SAMN04488244_11826</name>
</gene>
<dbReference type="OrthoDB" id="5824383at2"/>